<accession>A0ABW1F5A2</accession>
<feature type="domain" description="Pyrrolo-quinoline quinone repeat" evidence="2">
    <location>
        <begin position="303"/>
        <end position="416"/>
    </location>
</feature>
<dbReference type="RefSeq" id="WP_313767031.1">
    <property type="nucleotide sequence ID" value="NZ_BAAAVH010000020.1"/>
</dbReference>
<dbReference type="InterPro" id="IPR015943">
    <property type="entry name" value="WD40/YVTN_repeat-like_dom_sf"/>
</dbReference>
<dbReference type="PANTHER" id="PTHR34512:SF30">
    <property type="entry name" value="OUTER MEMBRANE PROTEIN ASSEMBLY FACTOR BAMB"/>
    <property type="match status" value="1"/>
</dbReference>
<feature type="region of interest" description="Disordered" evidence="1">
    <location>
        <begin position="72"/>
        <end position="109"/>
    </location>
</feature>
<comment type="caution">
    <text evidence="3">The sequence shown here is derived from an EMBL/GenBank/DDBJ whole genome shotgun (WGS) entry which is preliminary data.</text>
</comment>
<dbReference type="Pfam" id="PF13360">
    <property type="entry name" value="PQQ_2"/>
    <property type="match status" value="1"/>
</dbReference>
<gene>
    <name evidence="3" type="ORF">ACFP0N_31755</name>
</gene>
<dbReference type="InterPro" id="IPR018391">
    <property type="entry name" value="PQQ_b-propeller_rpt"/>
</dbReference>
<dbReference type="InterPro" id="IPR002372">
    <property type="entry name" value="PQQ_rpt_dom"/>
</dbReference>
<dbReference type="EMBL" id="JBHSOD010000059">
    <property type="protein sequence ID" value="MFC5889552.1"/>
    <property type="molecule type" value="Genomic_DNA"/>
</dbReference>
<evidence type="ECO:0000256" key="1">
    <source>
        <dbReference type="SAM" id="MobiDB-lite"/>
    </source>
</evidence>
<dbReference type="SMART" id="SM00564">
    <property type="entry name" value="PQQ"/>
    <property type="match status" value="4"/>
</dbReference>
<dbReference type="InterPro" id="IPR011047">
    <property type="entry name" value="Quinoprotein_ADH-like_sf"/>
</dbReference>
<sequence length="437" mass="45914">MQHPASGRSDAAEAASWQWDGDAEGAPEAPADVIGGGRGDDGAPWLGRRRLLLGGAGLLAAGAAAWAFGRSGGDAPDPAPKPQPTRLSGPAPLWTYRGPEGMTPERLGDRPARPLFLSRSGLQVLDPATGSVLRTLAVDAPRSDWPSDTDLPGLRVVVSGDRLFTASPGHLDSRHLTEPAAEWSLPLTEELGTSATLFGTDGDIVFGRAESRPFTGAGNLFAVRYPDRAVLWSRASTGSERPFSPATPAGGRIPLLDTSAGGGRLVLMETATGRRLWEVPTEVGLGWAVADEQHVYVPRHPGGIRALRVADGTPHWSVEPEPADASRCLPPVTSGGTVFVPRDTGLVTAHSLATGERIWGVTLPFRLDRRSRPLVAGGLLLVPGPAAAGVRALDAATGEERWTFRDSGPGVDVWSLAADDHRLYAGHDDVLHALPFA</sequence>
<dbReference type="Proteomes" id="UP001596067">
    <property type="component" value="Unassembled WGS sequence"/>
</dbReference>
<proteinExistence type="predicted"/>
<evidence type="ECO:0000313" key="4">
    <source>
        <dbReference type="Proteomes" id="UP001596067"/>
    </source>
</evidence>
<evidence type="ECO:0000313" key="3">
    <source>
        <dbReference type="EMBL" id="MFC5889552.1"/>
    </source>
</evidence>
<organism evidence="3 4">
    <name type="scientific">Kitasatospora aburaviensis</name>
    <dbReference type="NCBI Taxonomy" id="67265"/>
    <lineage>
        <taxon>Bacteria</taxon>
        <taxon>Bacillati</taxon>
        <taxon>Actinomycetota</taxon>
        <taxon>Actinomycetes</taxon>
        <taxon>Kitasatosporales</taxon>
        <taxon>Streptomycetaceae</taxon>
        <taxon>Kitasatospora</taxon>
    </lineage>
</organism>
<dbReference type="PANTHER" id="PTHR34512">
    <property type="entry name" value="CELL SURFACE PROTEIN"/>
    <property type="match status" value="1"/>
</dbReference>
<dbReference type="SUPFAM" id="SSF50998">
    <property type="entry name" value="Quinoprotein alcohol dehydrogenase-like"/>
    <property type="match status" value="1"/>
</dbReference>
<evidence type="ECO:0000259" key="2">
    <source>
        <dbReference type="Pfam" id="PF13360"/>
    </source>
</evidence>
<protein>
    <submittedName>
        <fullName evidence="3">PQQ-binding-like beta-propeller repeat protein</fullName>
    </submittedName>
</protein>
<name>A0ABW1F5A2_9ACTN</name>
<keyword evidence="4" id="KW-1185">Reference proteome</keyword>
<reference evidence="4" key="1">
    <citation type="journal article" date="2019" name="Int. J. Syst. Evol. Microbiol.">
        <title>The Global Catalogue of Microorganisms (GCM) 10K type strain sequencing project: providing services to taxonomists for standard genome sequencing and annotation.</title>
        <authorList>
            <consortium name="The Broad Institute Genomics Platform"/>
            <consortium name="The Broad Institute Genome Sequencing Center for Infectious Disease"/>
            <person name="Wu L."/>
            <person name="Ma J."/>
        </authorList>
    </citation>
    <scope>NUCLEOTIDE SEQUENCE [LARGE SCALE GENOMIC DNA]</scope>
    <source>
        <strain evidence="4">CGMCC 4.1469</strain>
    </source>
</reference>
<dbReference type="Gene3D" id="2.130.10.10">
    <property type="entry name" value="YVTN repeat-like/Quinoprotein amine dehydrogenase"/>
    <property type="match status" value="2"/>
</dbReference>
<feature type="region of interest" description="Disordered" evidence="1">
    <location>
        <begin position="1"/>
        <end position="40"/>
    </location>
</feature>